<feature type="domain" description="Putative restriction endonuclease" evidence="3">
    <location>
        <begin position="136"/>
        <end position="208"/>
    </location>
</feature>
<reference evidence="4" key="1">
    <citation type="submission" date="2019-09" db="EMBL/GenBank/DDBJ databases">
        <title>Characterisation of the sponge microbiome using genome-centric metagenomics.</title>
        <authorList>
            <person name="Engelberts J.P."/>
            <person name="Robbins S.J."/>
            <person name="De Goeij J.M."/>
            <person name="Aranda M."/>
            <person name="Bell S.C."/>
            <person name="Webster N.S."/>
        </authorList>
    </citation>
    <scope>NUCLEOTIDE SEQUENCE</scope>
    <source>
        <strain evidence="4">SB0662_bin_9</strain>
    </source>
</reference>
<feature type="coiled-coil region" evidence="1">
    <location>
        <begin position="294"/>
        <end position="321"/>
    </location>
</feature>
<dbReference type="Pfam" id="PF05685">
    <property type="entry name" value="Uma2"/>
    <property type="match status" value="1"/>
</dbReference>
<dbReference type="PANTHER" id="PTHR33352:SF3">
    <property type="entry name" value="SLR1612 PROTEIN"/>
    <property type="match status" value="1"/>
</dbReference>
<evidence type="ECO:0000256" key="2">
    <source>
        <dbReference type="SAM" id="MobiDB-lite"/>
    </source>
</evidence>
<dbReference type="EMBL" id="VXPY01000028">
    <property type="protein sequence ID" value="MYD89560.1"/>
    <property type="molecule type" value="Genomic_DNA"/>
</dbReference>
<comment type="caution">
    <text evidence="4">The sequence shown here is derived from an EMBL/GenBank/DDBJ whole genome shotgun (WGS) entry which is preliminary data.</text>
</comment>
<proteinExistence type="predicted"/>
<dbReference type="InterPro" id="IPR008538">
    <property type="entry name" value="Uma2"/>
</dbReference>
<keyword evidence="4" id="KW-0255">Endonuclease</keyword>
<dbReference type="CDD" id="cd06260">
    <property type="entry name" value="DUF820-like"/>
    <property type="match status" value="1"/>
</dbReference>
<evidence type="ECO:0000256" key="1">
    <source>
        <dbReference type="SAM" id="Coils"/>
    </source>
</evidence>
<keyword evidence="4" id="KW-0378">Hydrolase</keyword>
<keyword evidence="1" id="KW-0175">Coiled coil</keyword>
<organism evidence="4">
    <name type="scientific">Caldilineaceae bacterium SB0662_bin_9</name>
    <dbReference type="NCBI Taxonomy" id="2605258"/>
    <lineage>
        <taxon>Bacteria</taxon>
        <taxon>Bacillati</taxon>
        <taxon>Chloroflexota</taxon>
        <taxon>Caldilineae</taxon>
        <taxon>Caldilineales</taxon>
        <taxon>Caldilineaceae</taxon>
    </lineage>
</organism>
<evidence type="ECO:0000259" key="3">
    <source>
        <dbReference type="Pfam" id="PF05685"/>
    </source>
</evidence>
<dbReference type="InterPro" id="IPR012296">
    <property type="entry name" value="Nuclease_put_TT1808"/>
</dbReference>
<feature type="compositionally biased region" description="Basic and acidic residues" evidence="2">
    <location>
        <begin position="1"/>
        <end position="14"/>
    </location>
</feature>
<sequence length="390" mass="43498">MATPKAREQERIGTEGDAANGTADRPFNGAATVALPPLPAAPVPGSAAWWATIRALTHYDPAYPYDPTYEYDDEYTTDPDYGVDGVTYLTTEPHKEALASFKDTVDALRGPCAWREFTVHLSDTVRQALPPDHEFRNKGHLIPDVAVLPEVFMPGEPLPRACRLEVDPPPLLVLEVLSESTWQSDLGPKLDTYAAMGIAEYWLYDPEGHAPPAYADGVSFWGWRLDDTGSYVRIPRQPGKGEWAVYHSKVLAADIRMLPAAARDMDVGIPDETGSRHWLQWWDPDQGLWRDREVDAERRRQTEVERQVQEAQAETERKTQEARLDERIAGMHSLLETELSGALLAQIEANWHRAGQGRTASEVAAVLLGQADWRSLLFPDQPDSQGSNKP</sequence>
<dbReference type="Gene3D" id="3.90.1570.10">
    <property type="entry name" value="tt1808, chain A"/>
    <property type="match status" value="1"/>
</dbReference>
<dbReference type="PANTHER" id="PTHR33352">
    <property type="entry name" value="SLR1095 PROTEIN"/>
    <property type="match status" value="1"/>
</dbReference>
<protein>
    <submittedName>
        <fullName evidence="4">Uma2 family endonuclease</fullName>
    </submittedName>
</protein>
<dbReference type="GO" id="GO:0004519">
    <property type="term" value="F:endonuclease activity"/>
    <property type="evidence" value="ECO:0007669"/>
    <property type="project" value="UniProtKB-KW"/>
</dbReference>
<accession>A0A6B1DPR8</accession>
<feature type="region of interest" description="Disordered" evidence="2">
    <location>
        <begin position="1"/>
        <end position="30"/>
    </location>
</feature>
<name>A0A6B1DPR8_9CHLR</name>
<dbReference type="SUPFAM" id="SSF52980">
    <property type="entry name" value="Restriction endonuclease-like"/>
    <property type="match status" value="1"/>
</dbReference>
<evidence type="ECO:0000313" key="4">
    <source>
        <dbReference type="EMBL" id="MYD89560.1"/>
    </source>
</evidence>
<keyword evidence="4" id="KW-0540">Nuclease</keyword>
<dbReference type="InterPro" id="IPR011335">
    <property type="entry name" value="Restrct_endonuc-II-like"/>
</dbReference>
<dbReference type="AlphaFoldDB" id="A0A6B1DPR8"/>
<gene>
    <name evidence="4" type="ORF">F4Y08_04350</name>
</gene>